<accession>A0A6N2ZKZ6</accession>
<evidence type="ECO:0000313" key="7">
    <source>
        <dbReference type="EMBL" id="VYT77632.1"/>
    </source>
</evidence>
<dbReference type="InterPro" id="IPR011611">
    <property type="entry name" value="PfkB_dom"/>
</dbReference>
<reference evidence="7" key="1">
    <citation type="submission" date="2019-11" db="EMBL/GenBank/DDBJ databases">
        <authorList>
            <person name="Feng L."/>
        </authorList>
    </citation>
    <scope>NUCLEOTIDE SEQUENCE</scope>
    <source>
        <strain evidence="7">CsymbiosumLFYP84</strain>
    </source>
</reference>
<dbReference type="SUPFAM" id="SSF53613">
    <property type="entry name" value="Ribokinase-like"/>
    <property type="match status" value="1"/>
</dbReference>
<proteinExistence type="inferred from homology"/>
<keyword evidence="5" id="KW-0067">ATP-binding</keyword>
<protein>
    <submittedName>
        <fullName evidence="7">5-dehydro-2-deoxygluconokinase</fullName>
        <ecNumber evidence="7">2.7.1.92</ecNumber>
    </submittedName>
</protein>
<comment type="similarity">
    <text evidence="1">Belongs to the carbohydrate kinase PfkB family.</text>
</comment>
<dbReference type="AlphaFoldDB" id="A0A6N2ZKZ6"/>
<name>A0A6N2ZKZ6_CLOSY</name>
<evidence type="ECO:0000256" key="5">
    <source>
        <dbReference type="ARBA" id="ARBA00022840"/>
    </source>
</evidence>
<keyword evidence="4 7" id="KW-0418">Kinase</keyword>
<dbReference type="CDD" id="cd01166">
    <property type="entry name" value="KdgK"/>
    <property type="match status" value="1"/>
</dbReference>
<evidence type="ECO:0000259" key="6">
    <source>
        <dbReference type="Pfam" id="PF00294"/>
    </source>
</evidence>
<dbReference type="RefSeq" id="WP_003511093.1">
    <property type="nucleotide sequence ID" value="NZ_CABKPP010000014.1"/>
</dbReference>
<dbReference type="PANTHER" id="PTHR43085">
    <property type="entry name" value="HEXOKINASE FAMILY MEMBER"/>
    <property type="match status" value="1"/>
</dbReference>
<dbReference type="Pfam" id="PF00294">
    <property type="entry name" value="PfkB"/>
    <property type="match status" value="1"/>
</dbReference>
<dbReference type="EMBL" id="CACRUA010000007">
    <property type="protein sequence ID" value="VYT77632.1"/>
    <property type="molecule type" value="Genomic_DNA"/>
</dbReference>
<organism evidence="7">
    <name type="scientific">Clostridium symbiosum</name>
    <name type="common">Bacteroides symbiosus</name>
    <dbReference type="NCBI Taxonomy" id="1512"/>
    <lineage>
        <taxon>Bacteria</taxon>
        <taxon>Bacillati</taxon>
        <taxon>Bacillota</taxon>
        <taxon>Clostridia</taxon>
        <taxon>Lachnospirales</taxon>
        <taxon>Lachnospiraceae</taxon>
        <taxon>Otoolea</taxon>
    </lineage>
</organism>
<dbReference type="Gene3D" id="2.20.150.10">
    <property type="entry name" value="putative 5-dehydro-2- deoxygluconokinase"/>
    <property type="match status" value="1"/>
</dbReference>
<dbReference type="Gene3D" id="3.40.1190.20">
    <property type="match status" value="1"/>
</dbReference>
<evidence type="ECO:0000256" key="2">
    <source>
        <dbReference type="ARBA" id="ARBA00022679"/>
    </source>
</evidence>
<dbReference type="GO" id="GO:0047590">
    <property type="term" value="F:5-dehydro-2-deoxygluconokinase activity"/>
    <property type="evidence" value="ECO:0007669"/>
    <property type="project" value="UniProtKB-EC"/>
</dbReference>
<keyword evidence="2 7" id="KW-0808">Transferase</keyword>
<evidence type="ECO:0000256" key="4">
    <source>
        <dbReference type="ARBA" id="ARBA00022777"/>
    </source>
</evidence>
<dbReference type="GO" id="GO:0005524">
    <property type="term" value="F:ATP binding"/>
    <property type="evidence" value="ECO:0007669"/>
    <property type="project" value="UniProtKB-KW"/>
</dbReference>
<dbReference type="PANTHER" id="PTHR43085:SF49">
    <property type="entry name" value="5-DEHYDRO-2-DEOXYGLUCONOKINASE"/>
    <property type="match status" value="1"/>
</dbReference>
<evidence type="ECO:0000256" key="3">
    <source>
        <dbReference type="ARBA" id="ARBA00022741"/>
    </source>
</evidence>
<dbReference type="NCBIfam" id="TIGR04382">
    <property type="entry name" value="myo_inos_iolC_N"/>
    <property type="match status" value="1"/>
</dbReference>
<keyword evidence="3" id="KW-0547">Nucleotide-binding</keyword>
<feature type="domain" description="Carbohydrate kinase PfkB" evidence="6">
    <location>
        <begin position="32"/>
        <end position="318"/>
    </location>
</feature>
<dbReference type="InterPro" id="IPR050306">
    <property type="entry name" value="PfkB_Carbo_kinase"/>
</dbReference>
<dbReference type="InterPro" id="IPR029056">
    <property type="entry name" value="Ribokinase-like"/>
</dbReference>
<sequence length="349" mass="38534">MFKQLNFDPSKSRGLAALGRSGVDLYPQQFAPMEKVISFTKHVGGSPANTAVQAAKMGLDTAFIGKISRDPLGAYVKYYLNSVGVDTSHLTMEESGEKRQSLAIAEQPERGRISYFFYRQDPADLYLDMKDIDKAFISQFKALLISGASLCRSPAREAVLLAMEYAQASGVRIIFDPDYRKDGWNSLEETSLYYHQAAKYADIIISTREEFDILESLTHPGNDDDRLSAEAYLNHRASLVCIKHGENGANVFTSDGRQFHGPVMPARVYKTLGAGDSFCGTFIAKLMNGHPIDEALKYAAAAASITISGKSCSDSMPDLVLLDSYMQAWISGRIESWDGWKSIEKGEQI</sequence>
<evidence type="ECO:0000256" key="1">
    <source>
        <dbReference type="ARBA" id="ARBA00010688"/>
    </source>
</evidence>
<dbReference type="InterPro" id="IPR023314">
    <property type="entry name" value="Myo_inos_IolC-like_sf"/>
</dbReference>
<dbReference type="EC" id="2.7.1.92" evidence="7"/>
<dbReference type="InterPro" id="IPR030830">
    <property type="entry name" value="Myo_inos_IolC"/>
</dbReference>
<gene>
    <name evidence="7" type="primary">iolC_1</name>
    <name evidence="7" type="ORF">CSLFYP84_00550</name>
</gene>